<dbReference type="GO" id="GO:0046872">
    <property type="term" value="F:metal ion binding"/>
    <property type="evidence" value="ECO:0007669"/>
    <property type="project" value="UniProtKB-KW"/>
</dbReference>
<dbReference type="Proteomes" id="UP000261660">
    <property type="component" value="Unplaced"/>
</dbReference>
<dbReference type="Pfam" id="PF22633">
    <property type="entry name" value="F5_F8_type_C_2"/>
    <property type="match status" value="1"/>
</dbReference>
<dbReference type="Ensembl" id="ENSLBET00000025544.1">
    <property type="protein sequence ID" value="ENSLBEP00000024289.1"/>
    <property type="gene ID" value="ENSLBEG00000018610.1"/>
</dbReference>
<dbReference type="GO" id="GO:0010185">
    <property type="term" value="P:regulation of cellular defense response"/>
    <property type="evidence" value="ECO:0007669"/>
    <property type="project" value="UniProtKB-ARBA"/>
</dbReference>
<proteinExistence type="inferred from homology"/>
<keyword evidence="6" id="KW-0479">Metal-binding</keyword>
<dbReference type="InterPro" id="IPR051941">
    <property type="entry name" value="BG_Antigen-Binding_Lectin"/>
</dbReference>
<evidence type="ECO:0000256" key="5">
    <source>
        <dbReference type="ARBA" id="ARBA00022525"/>
    </source>
</evidence>
<evidence type="ECO:0000256" key="7">
    <source>
        <dbReference type="ARBA" id="ARBA00022734"/>
    </source>
</evidence>
<dbReference type="STRING" id="56723.ENSLBEP00000024289"/>
<evidence type="ECO:0000259" key="10">
    <source>
        <dbReference type="SMART" id="SM00607"/>
    </source>
</evidence>
<evidence type="ECO:0000256" key="9">
    <source>
        <dbReference type="ARBA" id="ARBA00023157"/>
    </source>
</evidence>
<reference evidence="11" key="2">
    <citation type="submission" date="2025-09" db="UniProtKB">
        <authorList>
            <consortium name="Ensembl"/>
        </authorList>
    </citation>
    <scope>IDENTIFICATION</scope>
</reference>
<evidence type="ECO:0000256" key="3">
    <source>
        <dbReference type="ARBA" id="ARBA00010147"/>
    </source>
</evidence>
<comment type="similarity">
    <text evidence="3">Belongs to the fucolectin family.</text>
</comment>
<dbReference type="InParanoid" id="A0A3Q3FY26"/>
<dbReference type="Gene3D" id="2.60.120.260">
    <property type="entry name" value="Galactose-binding domain-like"/>
    <property type="match status" value="1"/>
</dbReference>
<dbReference type="InterPro" id="IPR008979">
    <property type="entry name" value="Galactose-bd-like_sf"/>
</dbReference>
<feature type="domain" description="Fucolectin tachylectin-4 pentraxin-1" evidence="10">
    <location>
        <begin position="1"/>
        <end position="119"/>
    </location>
</feature>
<organism evidence="11 12">
    <name type="scientific">Labrus bergylta</name>
    <name type="common">ballan wrasse</name>
    <dbReference type="NCBI Taxonomy" id="56723"/>
    <lineage>
        <taxon>Eukaryota</taxon>
        <taxon>Metazoa</taxon>
        <taxon>Chordata</taxon>
        <taxon>Craniata</taxon>
        <taxon>Vertebrata</taxon>
        <taxon>Euteleostomi</taxon>
        <taxon>Actinopterygii</taxon>
        <taxon>Neopterygii</taxon>
        <taxon>Teleostei</taxon>
        <taxon>Neoteleostei</taxon>
        <taxon>Acanthomorphata</taxon>
        <taxon>Eupercaria</taxon>
        <taxon>Labriformes</taxon>
        <taxon>Labridae</taxon>
        <taxon>Labrus</taxon>
    </lineage>
</organism>
<dbReference type="PANTHER" id="PTHR45713">
    <property type="entry name" value="FTP DOMAIN-CONTAINING PROTEIN"/>
    <property type="match status" value="1"/>
</dbReference>
<dbReference type="InterPro" id="IPR006585">
    <property type="entry name" value="FTP1"/>
</dbReference>
<evidence type="ECO:0000313" key="12">
    <source>
        <dbReference type="Proteomes" id="UP000261660"/>
    </source>
</evidence>
<sequence length="133" mass="14574">MKINVINGDMTGLCSHTANQSSPWWKLDLLAVHRVLAVTIFNRPDCCPERLIGAEILIGNSPSTEVAQNPRCGTISSVEGTLTHTFHCGDMEGRYVVVILPGQKRILSLCEVEVYASLAGMLLPLFVHDIKKT</sequence>
<comment type="subunit">
    <text evidence="4">Homotrimer.</text>
</comment>
<reference evidence="11" key="1">
    <citation type="submission" date="2025-08" db="UniProtKB">
        <authorList>
            <consortium name="Ensembl"/>
        </authorList>
    </citation>
    <scope>IDENTIFICATION</scope>
</reference>
<keyword evidence="7" id="KW-0430">Lectin</keyword>
<dbReference type="SUPFAM" id="SSF49785">
    <property type="entry name" value="Galactose-binding domain-like"/>
    <property type="match status" value="1"/>
</dbReference>
<evidence type="ECO:0000256" key="8">
    <source>
        <dbReference type="ARBA" id="ARBA00022837"/>
    </source>
</evidence>
<dbReference type="SMART" id="SM00607">
    <property type="entry name" value="FTP"/>
    <property type="match status" value="1"/>
</dbReference>
<dbReference type="PANTHER" id="PTHR45713:SF8">
    <property type="entry name" value="SI:CH211-215K15.4"/>
    <property type="match status" value="1"/>
</dbReference>
<dbReference type="GO" id="GO:0042806">
    <property type="term" value="F:fucose binding"/>
    <property type="evidence" value="ECO:0007669"/>
    <property type="project" value="UniProtKB-ARBA"/>
</dbReference>
<name>A0A3Q3FY26_9LABR</name>
<keyword evidence="5" id="KW-0964">Secreted</keyword>
<dbReference type="GeneTree" id="ENSGT01060000248575"/>
<dbReference type="GO" id="GO:0005576">
    <property type="term" value="C:extracellular region"/>
    <property type="evidence" value="ECO:0007669"/>
    <property type="project" value="UniProtKB-SubCell"/>
</dbReference>
<comment type="subcellular location">
    <subcellularLocation>
        <location evidence="2">Secreted</location>
    </subcellularLocation>
</comment>
<dbReference type="GO" id="GO:0001868">
    <property type="term" value="P:regulation of complement activation, lectin pathway"/>
    <property type="evidence" value="ECO:0007669"/>
    <property type="project" value="UniProtKB-ARBA"/>
</dbReference>
<accession>A0A3Q3FY26</accession>
<evidence type="ECO:0000313" key="11">
    <source>
        <dbReference type="Ensembl" id="ENSLBEP00000024289.1"/>
    </source>
</evidence>
<evidence type="ECO:0000256" key="4">
    <source>
        <dbReference type="ARBA" id="ARBA00011233"/>
    </source>
</evidence>
<evidence type="ECO:0000256" key="6">
    <source>
        <dbReference type="ARBA" id="ARBA00022723"/>
    </source>
</evidence>
<protein>
    <recommendedName>
        <fullName evidence="10">Fucolectin tachylectin-4 pentraxin-1 domain-containing protein</fullName>
    </recommendedName>
</protein>
<keyword evidence="8" id="KW-0106">Calcium</keyword>
<keyword evidence="9" id="KW-1015">Disulfide bond</keyword>
<evidence type="ECO:0000256" key="1">
    <source>
        <dbReference type="ARBA" id="ARBA00002219"/>
    </source>
</evidence>
<dbReference type="AlphaFoldDB" id="A0A3Q3FY26"/>
<comment type="function">
    <text evidence="1">Acts as a defensive agent. Recognizes blood group fucosylated oligosaccharides including A, B, H and Lewis B-type antigens. Does not recognize Lewis A antigen and has low affinity for monovalent haptens.</text>
</comment>
<evidence type="ECO:0000256" key="2">
    <source>
        <dbReference type="ARBA" id="ARBA00004613"/>
    </source>
</evidence>
<keyword evidence="12" id="KW-1185">Reference proteome</keyword>